<proteinExistence type="inferred from homology"/>
<keyword evidence="6" id="KW-0735">Signal-anchor</keyword>
<keyword evidence="9" id="KW-0325">Glycoprotein</keyword>
<reference evidence="12 13" key="2">
    <citation type="journal article" date="2021" name="J. Hered.">
        <title>Feather Gene Expression Elucidates the Developmental Basis of Plumage Iridescence in African Starlings.</title>
        <authorList>
            <person name="Rubenstein D.R."/>
            <person name="Corvelo A."/>
            <person name="MacManes M.D."/>
            <person name="Maia R."/>
            <person name="Narzisi G."/>
            <person name="Rousaki A."/>
            <person name="Vandenabeele P."/>
            <person name="Shawkey M.D."/>
            <person name="Solomon J."/>
        </authorList>
    </citation>
    <scope>NUCLEOTIDE SEQUENCE [LARGE SCALE GENOMIC DNA]</scope>
    <source>
        <strain evidence="12">SS15</strain>
    </source>
</reference>
<evidence type="ECO:0000256" key="4">
    <source>
        <dbReference type="ARBA" id="ARBA00022679"/>
    </source>
</evidence>
<evidence type="ECO:0000256" key="2">
    <source>
        <dbReference type="ARBA" id="ARBA00004922"/>
    </source>
</evidence>
<keyword evidence="4" id="KW-0808">Transferase</keyword>
<dbReference type="OrthoDB" id="2019572at2759"/>
<reference evidence="12" key="3">
    <citation type="submission" date="2022-01" db="EMBL/GenBank/DDBJ databases">
        <authorList>
            <person name="Rubenstein D.R."/>
        </authorList>
    </citation>
    <scope>NUCLEOTIDE SEQUENCE</scope>
    <source>
        <strain evidence="12">SS15</strain>
        <tissue evidence="12">Liver</tissue>
    </source>
</reference>
<evidence type="ECO:0000313" key="12">
    <source>
        <dbReference type="EMBL" id="KAI1233524.1"/>
    </source>
</evidence>
<accession>A0A835NYV6</accession>
<keyword evidence="8" id="KW-0472">Membrane</keyword>
<keyword evidence="13" id="KW-1185">Reference proteome</keyword>
<organism evidence="11">
    <name type="scientific">Lamprotornis superbus</name>
    <dbReference type="NCBI Taxonomy" id="245042"/>
    <lineage>
        <taxon>Eukaryota</taxon>
        <taxon>Metazoa</taxon>
        <taxon>Chordata</taxon>
        <taxon>Craniata</taxon>
        <taxon>Vertebrata</taxon>
        <taxon>Euteleostomi</taxon>
        <taxon>Archelosauria</taxon>
        <taxon>Archosauria</taxon>
        <taxon>Dinosauria</taxon>
        <taxon>Saurischia</taxon>
        <taxon>Theropoda</taxon>
        <taxon>Coelurosauria</taxon>
        <taxon>Aves</taxon>
        <taxon>Neognathae</taxon>
        <taxon>Neoaves</taxon>
        <taxon>Telluraves</taxon>
        <taxon>Australaves</taxon>
        <taxon>Passeriformes</taxon>
        <taxon>Sturnidae</taxon>
        <taxon>Lamprotornis</taxon>
    </lineage>
</organism>
<feature type="non-terminal residue" evidence="11">
    <location>
        <position position="570"/>
    </location>
</feature>
<comment type="pathway">
    <text evidence="2">Protein modification; protein glycosylation.</text>
</comment>
<evidence type="ECO:0000313" key="11">
    <source>
        <dbReference type="EMBL" id="KAG0126071.1"/>
    </source>
</evidence>
<evidence type="ECO:0000256" key="9">
    <source>
        <dbReference type="ARBA" id="ARBA00023180"/>
    </source>
</evidence>
<evidence type="ECO:0000256" key="8">
    <source>
        <dbReference type="ARBA" id="ARBA00023136"/>
    </source>
</evidence>
<evidence type="ECO:0000313" key="13">
    <source>
        <dbReference type="Proteomes" id="UP000618051"/>
    </source>
</evidence>
<comment type="caution">
    <text evidence="11">The sequence shown here is derived from an EMBL/GenBank/DDBJ whole genome shotgun (WGS) entry which is preliminary data.</text>
</comment>
<keyword evidence="3" id="KW-0328">Glycosyltransferase</keyword>
<dbReference type="AlphaFoldDB" id="A0A835NYV6"/>
<keyword evidence="7" id="KW-1133">Transmembrane helix</keyword>
<dbReference type="PANTHER" id="PTHR19297:SF178">
    <property type="entry name" value="BETA-1,3-GALACTOSYL-O-GLYCOSYL-GLYCOPROTEIN BETA-1,6-N-ACETYLGLUCOSAMINYLTRANSFERASE 7"/>
    <property type="match status" value="1"/>
</dbReference>
<dbReference type="Pfam" id="PF02485">
    <property type="entry name" value="Branch"/>
    <property type="match status" value="1"/>
</dbReference>
<dbReference type="PANTHER" id="PTHR19297">
    <property type="entry name" value="GLYCOSYLTRANSFERASE 14 FAMILY MEMBER"/>
    <property type="match status" value="1"/>
</dbReference>
<dbReference type="Proteomes" id="UP000618051">
    <property type="component" value="Unassembled WGS sequence"/>
</dbReference>
<sequence length="570" mass="64901">SYRGFEFSSNALKSVITVVAQIIRGGEQELLPPPPPPEDTVTEDNNIQLGGEKENLSAKIPTFQNETCCYNKDSAGVLLTDQKLELTQLPATGNARQQQFPAGILGSELESFGRRIVKAGGGEEEEEEEAVCMFIYTFIYLKVPLYDESNDQKFRVKRAECGFYPDELCSALFVGKPAAFKIGNFCQKSYQPKALSCIQTSCSCSTVLKTLHFITRPLSEEEGNFSLAYIITIHKELEMFVRLLRAIYMPQNIYCIHIDEKSPRDYKTAVQNIVNCFENIFISSKREHVVYAGFSRLQADINCMRDLVNSKVQWNYVINLCGQDYPLKTNKEIIQYIKSKWNGKNITPGIVQPLHVKHRTEVSYREYIHSGVPYVYPAKIRKAQPPHNLTIYFGSAYYILTKDFVEFTLSDARAKALLEWSRDTYSPDEHYWVTLNRLPDAPGATPNAGWQGDLRAIKWKDQEGLSHKGCKGHYVRDICIYGLGDLQWIIESPHLFANKFEAGREPLVLECLERRLRLKVLRQAQVPIEQHWRLQQHSHFNMQLGAELSLSSSTVQHAGGEKKIHSVQPG</sequence>
<comment type="similarity">
    <text evidence="10">Belongs to the glycosyltransferase 14 family.</text>
</comment>
<evidence type="ECO:0000256" key="10">
    <source>
        <dbReference type="ARBA" id="ARBA00038150"/>
    </source>
</evidence>
<dbReference type="GO" id="GO:0008375">
    <property type="term" value="F:acetylglucosaminyltransferase activity"/>
    <property type="evidence" value="ECO:0007669"/>
    <property type="project" value="TreeGrafter"/>
</dbReference>
<evidence type="ECO:0000256" key="5">
    <source>
        <dbReference type="ARBA" id="ARBA00022692"/>
    </source>
</evidence>
<name>A0A835NYV6_9PASS</name>
<gene>
    <name evidence="12" type="ORF">IHE44_0004706</name>
    <name evidence="11" type="ORF">IHE44_004324</name>
</gene>
<evidence type="ECO:0000256" key="6">
    <source>
        <dbReference type="ARBA" id="ARBA00022968"/>
    </source>
</evidence>
<dbReference type="EMBL" id="JADDUC010000019">
    <property type="protein sequence ID" value="KAG0126071.1"/>
    <property type="molecule type" value="Genomic_DNA"/>
</dbReference>
<dbReference type="EMBL" id="JADDUC020000018">
    <property type="protein sequence ID" value="KAI1233524.1"/>
    <property type="molecule type" value="Genomic_DNA"/>
</dbReference>
<dbReference type="GO" id="GO:0000139">
    <property type="term" value="C:Golgi membrane"/>
    <property type="evidence" value="ECO:0007669"/>
    <property type="project" value="UniProtKB-SubCell"/>
</dbReference>
<evidence type="ECO:0000256" key="1">
    <source>
        <dbReference type="ARBA" id="ARBA00004323"/>
    </source>
</evidence>
<evidence type="ECO:0000256" key="3">
    <source>
        <dbReference type="ARBA" id="ARBA00022676"/>
    </source>
</evidence>
<dbReference type="InterPro" id="IPR003406">
    <property type="entry name" value="Glyco_trans_14"/>
</dbReference>
<protein>
    <submittedName>
        <fullName evidence="12">Beta-1</fullName>
    </submittedName>
</protein>
<evidence type="ECO:0000256" key="7">
    <source>
        <dbReference type="ARBA" id="ARBA00022989"/>
    </source>
</evidence>
<keyword evidence="5" id="KW-0812">Transmembrane</keyword>
<reference evidence="11" key="1">
    <citation type="submission" date="2020-10" db="EMBL/GenBank/DDBJ databases">
        <title>Feather gene expression reveals the developmental basis of iridescence in African starlings.</title>
        <authorList>
            <person name="Rubenstein D.R."/>
        </authorList>
    </citation>
    <scope>NUCLEOTIDE SEQUENCE</scope>
    <source>
        <strain evidence="11">SS15</strain>
        <tissue evidence="11">Liver</tissue>
    </source>
</reference>
<comment type="subcellular location">
    <subcellularLocation>
        <location evidence="1">Golgi apparatus membrane</location>
        <topology evidence="1">Single-pass type II membrane protein</topology>
    </subcellularLocation>
</comment>